<keyword evidence="3" id="KW-0238">DNA-binding</keyword>
<dbReference type="Pfam" id="PF09278">
    <property type="entry name" value="MerR-DNA-bind"/>
    <property type="match status" value="1"/>
</dbReference>
<keyword evidence="4" id="KW-1185">Reference proteome</keyword>
<feature type="domain" description="Transcription regulator MerR DNA binding" evidence="2">
    <location>
        <begin position="35"/>
        <end position="95"/>
    </location>
</feature>
<evidence type="ECO:0000313" key="4">
    <source>
        <dbReference type="Proteomes" id="UP000694300"/>
    </source>
</evidence>
<gene>
    <name evidence="3" type="ORF">I4I82_02470</name>
</gene>
<evidence type="ECO:0000313" key="3">
    <source>
        <dbReference type="EMBL" id="MBW0126557.1"/>
    </source>
</evidence>
<proteinExistence type="predicted"/>
<accession>A0ABS6U2T3</accession>
<name>A0ABS6U2T3_9PSEU</name>
<feature type="region of interest" description="Disordered" evidence="1">
    <location>
        <begin position="1"/>
        <end position="24"/>
    </location>
</feature>
<dbReference type="Proteomes" id="UP000694300">
    <property type="component" value="Unassembled WGS sequence"/>
</dbReference>
<dbReference type="GO" id="GO:0003677">
    <property type="term" value="F:DNA binding"/>
    <property type="evidence" value="ECO:0007669"/>
    <property type="project" value="UniProtKB-KW"/>
</dbReference>
<comment type="caution">
    <text evidence="3">The sequence shown here is derived from an EMBL/GenBank/DDBJ whole genome shotgun (WGS) entry which is preliminary data.</text>
</comment>
<protein>
    <submittedName>
        <fullName evidence="3">MerR family DNA-binding protein</fullName>
    </submittedName>
</protein>
<dbReference type="InterPro" id="IPR015358">
    <property type="entry name" value="Tscrpt_reg_MerR_DNA-bd"/>
</dbReference>
<sequence length="126" mass="14101">MGPGRPRHTANLEVAPTRPNPSPGFFTRPSERRLAVLHFIRQAGTLTLTLEEINDVLDLQRRGQQSCERVTGILDAHIARIDRKPADLRRLHRSLPTARRAAARRGGHDAVVCQIIEYTPAESIRA</sequence>
<evidence type="ECO:0000259" key="2">
    <source>
        <dbReference type="Pfam" id="PF09278"/>
    </source>
</evidence>
<dbReference type="EMBL" id="JADQDF010000001">
    <property type="protein sequence ID" value="MBW0126557.1"/>
    <property type="molecule type" value="Genomic_DNA"/>
</dbReference>
<evidence type="ECO:0000256" key="1">
    <source>
        <dbReference type="SAM" id="MobiDB-lite"/>
    </source>
</evidence>
<organism evidence="3 4">
    <name type="scientific">Pseudonocardia oceani</name>
    <dbReference type="NCBI Taxonomy" id="2792013"/>
    <lineage>
        <taxon>Bacteria</taxon>
        <taxon>Bacillati</taxon>
        <taxon>Actinomycetota</taxon>
        <taxon>Actinomycetes</taxon>
        <taxon>Pseudonocardiales</taxon>
        <taxon>Pseudonocardiaceae</taxon>
        <taxon>Pseudonocardia</taxon>
    </lineage>
</organism>
<reference evidence="3 4" key="1">
    <citation type="submission" date="2020-11" db="EMBL/GenBank/DDBJ databases">
        <title>Pseudonocardia abyssalis sp. nov. and Pseudonocardia oceani sp. nov., description and phylogenomic analysis of two novel actinomycetes isolated from the deep Southern Ocean.</title>
        <authorList>
            <person name="Parra J."/>
        </authorList>
    </citation>
    <scope>NUCLEOTIDE SEQUENCE [LARGE SCALE GENOMIC DNA]</scope>
    <source>
        <strain evidence="4">KRD185</strain>
    </source>
</reference>